<dbReference type="OrthoDB" id="5919683at2759"/>
<dbReference type="InParanoid" id="A0A0V1B8V6"/>
<proteinExistence type="predicted"/>
<accession>A0A0V1B8V6</accession>
<dbReference type="InterPro" id="IPR051710">
    <property type="entry name" value="Phosphatase_SH3-domain"/>
</dbReference>
<evidence type="ECO:0000313" key="2">
    <source>
        <dbReference type="Proteomes" id="UP000054776"/>
    </source>
</evidence>
<protein>
    <submittedName>
        <fullName evidence="1">Uncharacterized protein</fullName>
    </submittedName>
</protein>
<evidence type="ECO:0000313" key="1">
    <source>
        <dbReference type="EMBL" id="KRY33408.1"/>
    </source>
</evidence>
<dbReference type="PANTHER" id="PTHR16469">
    <property type="entry name" value="UBIQUITIN-ASSOCIATED AND SH3 DOMAIN-CONTAINING BA-RELATED"/>
    <property type="match status" value="1"/>
</dbReference>
<dbReference type="GO" id="GO:0016791">
    <property type="term" value="F:phosphatase activity"/>
    <property type="evidence" value="ECO:0007669"/>
    <property type="project" value="UniProtKB-ARBA"/>
</dbReference>
<dbReference type="Proteomes" id="UP000054776">
    <property type="component" value="Unassembled WGS sequence"/>
</dbReference>
<sequence>MSVHGSPHRVPVFKRVFLSSLSKEIGSKWPSGKQEEKLNDLDHVSQTSQIDISWTPPGLHKKRMLCSGSRKKYRYNFISHTKQPEECLPKVTTSMGETVFGHSKDENECPSNTACPMISVCTPEILSLQDSPVKIVGRCDLQSSCHEKKTRKASILRRIQLKRTNSAKKLFQDFASGGECGYCSEFFSEENRTNDGRKRAFECEISLHSKVEFDEYGDEKILISEWSDGFSQESIAIQTSSQTSESCSITVETMDHHSNSSSSNATSSSPVEICHFAINTKRFNGRRRFIQGGLAEQFEKSIKRQMSNLNIWHHRRRNDNAFSKDNYVSFKKEEHENIQYELIAVDIEYGYYKCICKVARASSKVLIIFNRYVFESYNLKCGTIFNLYLPYLKFFSESKTITPVILTPSLIDIFCTKMPEPELYAFDTFAYYNDCNPLLWFIMIQDMPPSTPPYCKEKHTNRSPLLAGNRGALWNAPVMPIVQRKSCYMGAASRDAGINITDVICAPSLKCILMADSFIEGYESKLEEKDKVLEMKIDGGFSESLDYYHQHEQLRTNVMESGFRVDKTHETSYKYPEYLNYESFDKMDERIHETLKSIRKKYADSTNRTMAVFVNKSLESVLQFIAKDPPIPLELYIARKAEANNEQDEFPSLRPRGGLGINRKSQRNFKSLTAVERKSFLMGDAARITRFNISNVICSPSINCIIAADSFIKGFQYMKNDEINVLNIKIDGGFSSTAEGYYLQKQFRSLVVERGYDVDETYETSVQWPGNCKADPYVDLEWRLSAALDSMRNKYQDTMPNVVAVFVDKSLGSVLREIASRSQLLINMEIPPVEETPLTQENPKNEHDPGFKSFHSWVYRWDSSATIWFIMVEEDGFPFLQLRAGRNEASESNFQSMTAVGRKSLEMGELAHEAGFNISDIICAPSVKCIVAAGFQREKKDEIEGLNIKIDGAFSSTTEGYYLHKQFRSLAVERGYNVDETYETSVKCCGKCKVDRYVNLECRMAAAVHFLKEKYSGMEQSAVVVFVDKSLKSVLTDVIGQSGLVPMSFDGSQHRVPVFKRDFLSSLSKEIGSKWPKTAGAEIFVSMLNPDFERFDSFVCSWNSCQKLWFILVDDGKYLDSRLGLEEKKPDSSSGPSLASIESKSRLMGLASRNAHHNITNVISAPNFKCITAAAGFIRGYEDAVKMAEKLLTIKIDGGFAETYFAFKFQSQFRLLAIENGYRVDETYESSAIFPVEYHHHPHLQLEKRLATTMESMKEKFAGAWDNIVVVFVHDSLKSDLESIVDKTPKPKNRINGIYIYTLNNENQPNYTIKKLLKLTGSTFDSWSVRWDVRRELWFILVEEDVLPFLRLDAARNQANVRESEFPSMTESRSRAMGTASQNARFNITDVFCAPSFPCVTAAENFIKGFERGRNDGRNYLTIKVDGGFSLSVDGYYLQKQFRSLAVERGYRVDETFESSVKRPESSIFDPYVNLQWRINAAVESLRTKYSCSMNEMVVVFVDKSLESVLKEAFVGLKAAVKIHVSSVGISILTPQIEE</sequence>
<reference evidence="1 2" key="1">
    <citation type="submission" date="2015-01" db="EMBL/GenBank/DDBJ databases">
        <title>Evolution of Trichinella species and genotypes.</title>
        <authorList>
            <person name="Korhonen P.K."/>
            <person name="Edoardo P."/>
            <person name="Giuseppe L.R."/>
            <person name="Gasser R.B."/>
        </authorList>
    </citation>
    <scope>NUCLEOTIDE SEQUENCE [LARGE SCALE GENOMIC DNA]</scope>
    <source>
        <strain evidence="1">ISS3</strain>
    </source>
</reference>
<keyword evidence="2" id="KW-1185">Reference proteome</keyword>
<gene>
    <name evidence="1" type="ORF">T01_6098</name>
</gene>
<name>A0A0V1B8V6_TRISP</name>
<comment type="caution">
    <text evidence="1">The sequence shown here is derived from an EMBL/GenBank/DDBJ whole genome shotgun (WGS) entry which is preliminary data.</text>
</comment>
<organism evidence="1 2">
    <name type="scientific">Trichinella spiralis</name>
    <name type="common">Trichina worm</name>
    <dbReference type="NCBI Taxonomy" id="6334"/>
    <lineage>
        <taxon>Eukaryota</taxon>
        <taxon>Metazoa</taxon>
        <taxon>Ecdysozoa</taxon>
        <taxon>Nematoda</taxon>
        <taxon>Enoplea</taxon>
        <taxon>Dorylaimia</taxon>
        <taxon>Trichinellida</taxon>
        <taxon>Trichinellidae</taxon>
        <taxon>Trichinella</taxon>
    </lineage>
</organism>
<dbReference type="Gene3D" id="3.40.50.1240">
    <property type="entry name" value="Phosphoglycerate mutase-like"/>
    <property type="match status" value="3"/>
</dbReference>
<dbReference type="InterPro" id="IPR029033">
    <property type="entry name" value="His_PPase_superfam"/>
</dbReference>
<dbReference type="EMBL" id="JYDH01000082">
    <property type="protein sequence ID" value="KRY33408.1"/>
    <property type="molecule type" value="Genomic_DNA"/>
</dbReference>
<dbReference type="PANTHER" id="PTHR16469:SF27">
    <property type="entry name" value="UBIQUITIN-ASSOCIATED AND SH3 DOMAIN-CONTAINING BA-RELATED"/>
    <property type="match status" value="1"/>
</dbReference>